<dbReference type="GO" id="GO:0000166">
    <property type="term" value="F:nucleotide binding"/>
    <property type="evidence" value="ECO:0007669"/>
    <property type="project" value="InterPro"/>
</dbReference>
<evidence type="ECO:0000313" key="5">
    <source>
        <dbReference type="Proteomes" id="UP000823886"/>
    </source>
</evidence>
<name>A0A9D2PQ33_9FIRM</name>
<keyword evidence="1" id="KW-0560">Oxidoreductase</keyword>
<dbReference type="Pfam" id="PF01408">
    <property type="entry name" value="GFO_IDH_MocA"/>
    <property type="match status" value="1"/>
</dbReference>
<proteinExistence type="predicted"/>
<dbReference type="InterPro" id="IPR000683">
    <property type="entry name" value="Gfo/Idh/MocA-like_OxRdtase_N"/>
</dbReference>
<dbReference type="SUPFAM" id="SSF51735">
    <property type="entry name" value="NAD(P)-binding Rossmann-fold domains"/>
    <property type="match status" value="1"/>
</dbReference>
<evidence type="ECO:0000256" key="1">
    <source>
        <dbReference type="ARBA" id="ARBA00023002"/>
    </source>
</evidence>
<accession>A0A9D2PQ33</accession>
<dbReference type="GO" id="GO:0016491">
    <property type="term" value="F:oxidoreductase activity"/>
    <property type="evidence" value="ECO:0007669"/>
    <property type="project" value="UniProtKB-KW"/>
</dbReference>
<feature type="domain" description="Gfo/Idh/MocA-like oxidoreductase N-terminal" evidence="2">
    <location>
        <begin position="1"/>
        <end position="122"/>
    </location>
</feature>
<evidence type="ECO:0000259" key="3">
    <source>
        <dbReference type="Pfam" id="PF22725"/>
    </source>
</evidence>
<gene>
    <name evidence="4" type="ORF">H9753_06370</name>
</gene>
<dbReference type="PANTHER" id="PTHR43818:SF11">
    <property type="entry name" value="BCDNA.GH03377"/>
    <property type="match status" value="1"/>
</dbReference>
<dbReference type="Pfam" id="PF22725">
    <property type="entry name" value="GFO_IDH_MocA_C3"/>
    <property type="match status" value="1"/>
</dbReference>
<evidence type="ECO:0000259" key="2">
    <source>
        <dbReference type="Pfam" id="PF01408"/>
    </source>
</evidence>
<comment type="caution">
    <text evidence="4">The sequence shown here is derived from an EMBL/GenBank/DDBJ whole genome shotgun (WGS) entry which is preliminary data.</text>
</comment>
<dbReference type="SUPFAM" id="SSF55347">
    <property type="entry name" value="Glyceraldehyde-3-phosphate dehydrogenase-like, C-terminal domain"/>
    <property type="match status" value="1"/>
</dbReference>
<dbReference type="InterPro" id="IPR036291">
    <property type="entry name" value="NAD(P)-bd_dom_sf"/>
</dbReference>
<dbReference type="PANTHER" id="PTHR43818">
    <property type="entry name" value="BCDNA.GH03377"/>
    <property type="match status" value="1"/>
</dbReference>
<reference evidence="4" key="1">
    <citation type="journal article" date="2021" name="PeerJ">
        <title>Extensive microbial diversity within the chicken gut microbiome revealed by metagenomics and culture.</title>
        <authorList>
            <person name="Gilroy R."/>
            <person name="Ravi A."/>
            <person name="Getino M."/>
            <person name="Pursley I."/>
            <person name="Horton D.L."/>
            <person name="Alikhan N.F."/>
            <person name="Baker D."/>
            <person name="Gharbi K."/>
            <person name="Hall N."/>
            <person name="Watson M."/>
            <person name="Adriaenssens E.M."/>
            <person name="Foster-Nyarko E."/>
            <person name="Jarju S."/>
            <person name="Secka A."/>
            <person name="Antonio M."/>
            <person name="Oren A."/>
            <person name="Chaudhuri R.R."/>
            <person name="La Ragione R."/>
            <person name="Hildebrand F."/>
            <person name="Pallen M.J."/>
        </authorList>
    </citation>
    <scope>NUCLEOTIDE SEQUENCE</scope>
    <source>
        <strain evidence="4">ChiBcec2-3848</strain>
    </source>
</reference>
<organism evidence="4 5">
    <name type="scientific">Candidatus Blautia merdavium</name>
    <dbReference type="NCBI Taxonomy" id="2838494"/>
    <lineage>
        <taxon>Bacteria</taxon>
        <taxon>Bacillati</taxon>
        <taxon>Bacillota</taxon>
        <taxon>Clostridia</taxon>
        <taxon>Lachnospirales</taxon>
        <taxon>Lachnospiraceae</taxon>
        <taxon>Blautia</taxon>
    </lineage>
</organism>
<dbReference type="EMBL" id="DWVZ01000082">
    <property type="protein sequence ID" value="HJC63225.1"/>
    <property type="molecule type" value="Genomic_DNA"/>
</dbReference>
<dbReference type="Proteomes" id="UP000823886">
    <property type="component" value="Unassembled WGS sequence"/>
</dbReference>
<dbReference type="InterPro" id="IPR055170">
    <property type="entry name" value="GFO_IDH_MocA-like_dom"/>
</dbReference>
<protein>
    <submittedName>
        <fullName evidence="4">Gfo/Idh/MocA family oxidoreductase</fullName>
    </submittedName>
</protein>
<dbReference type="Gene3D" id="3.30.360.10">
    <property type="entry name" value="Dihydrodipicolinate Reductase, domain 2"/>
    <property type="match status" value="1"/>
</dbReference>
<sequence length="343" mass="38459">MRIGVIGCGGMGTTHYLSLKALSAQMDAEVTALADCRQEFLERAAAHFPGVHTYKEGMELIESESLDVVHICLPSYLHAEYAIAAMKKGMHVFVEKPLCLTMEEGKALLEAEKKYGVKAMVGQVIRSYDEYLFLKDAYDTNKYGKLKSMVMQRISGDVSWGFEDWFHDEKRSGSVVLDLHVHDLDFLRYMLGEPDTFTVKATAFDSGMINQIITSYEFGDVFVTAEGVWNVCDNFPFEASFRANFEEAVVCFNGTKKPTLTVYKKNGEVEHPDLSGEYNVSDDSAGINVSNLGPYYAEIKYFLQCLQKQEPVERAPLCEGLKSVELAIKELEAAKAYIKNKKS</sequence>
<dbReference type="InterPro" id="IPR050463">
    <property type="entry name" value="Gfo/Idh/MocA_oxidrdct_glycsds"/>
</dbReference>
<dbReference type="Gene3D" id="3.40.50.720">
    <property type="entry name" value="NAD(P)-binding Rossmann-like Domain"/>
    <property type="match status" value="1"/>
</dbReference>
<dbReference type="AlphaFoldDB" id="A0A9D2PQ33"/>
<evidence type="ECO:0000313" key="4">
    <source>
        <dbReference type="EMBL" id="HJC63225.1"/>
    </source>
</evidence>
<feature type="domain" description="GFO/IDH/MocA-like oxidoreductase" evidence="3">
    <location>
        <begin position="133"/>
        <end position="230"/>
    </location>
</feature>
<reference evidence="4" key="2">
    <citation type="submission" date="2021-04" db="EMBL/GenBank/DDBJ databases">
        <authorList>
            <person name="Gilroy R."/>
        </authorList>
    </citation>
    <scope>NUCLEOTIDE SEQUENCE</scope>
    <source>
        <strain evidence="4">ChiBcec2-3848</strain>
    </source>
</reference>